<reference evidence="3 4" key="1">
    <citation type="submission" date="2019-08" db="EMBL/GenBank/DDBJ databases">
        <title>Calorimonas adulescens gen. nov., sp. nov., an anaerobic thermophilic bacterium from Sakhalin hot spring.</title>
        <authorList>
            <person name="Khomyakova M.A."/>
            <person name="Merkel A.Y."/>
            <person name="Novikov A."/>
            <person name="Bonch-Osmolovskaya E.A."/>
            <person name="Slobodkin A.I."/>
        </authorList>
    </citation>
    <scope>NUCLEOTIDE SEQUENCE [LARGE SCALE GENOMIC DNA]</scope>
    <source>
        <strain evidence="3 4">A05MB</strain>
    </source>
</reference>
<dbReference type="NCBIfam" id="NF005559">
    <property type="entry name" value="PRK07231.1"/>
    <property type="match status" value="1"/>
</dbReference>
<organism evidence="3 4">
    <name type="scientific">Calorimonas adulescens</name>
    <dbReference type="NCBI Taxonomy" id="2606906"/>
    <lineage>
        <taxon>Bacteria</taxon>
        <taxon>Bacillati</taxon>
        <taxon>Bacillota</taxon>
        <taxon>Clostridia</taxon>
        <taxon>Thermoanaerobacterales</taxon>
        <taxon>Thermoanaerobacteraceae</taxon>
        <taxon>Calorimonas</taxon>
    </lineage>
</organism>
<dbReference type="PRINTS" id="PR00080">
    <property type="entry name" value="SDRFAMILY"/>
</dbReference>
<dbReference type="SUPFAM" id="SSF51735">
    <property type="entry name" value="NAD(P)-binding Rossmann-fold domains"/>
    <property type="match status" value="1"/>
</dbReference>
<dbReference type="InterPro" id="IPR002347">
    <property type="entry name" value="SDR_fam"/>
</dbReference>
<dbReference type="GO" id="GO:0016616">
    <property type="term" value="F:oxidoreductase activity, acting on the CH-OH group of donors, NAD or NADP as acceptor"/>
    <property type="evidence" value="ECO:0007669"/>
    <property type="project" value="TreeGrafter"/>
</dbReference>
<name>A0A5D8Q7V8_9THEO</name>
<dbReference type="Pfam" id="PF13561">
    <property type="entry name" value="adh_short_C2"/>
    <property type="match status" value="1"/>
</dbReference>
<keyword evidence="4" id="KW-1185">Reference proteome</keyword>
<dbReference type="NCBIfam" id="NF006070">
    <property type="entry name" value="PRK08213.1"/>
    <property type="match status" value="1"/>
</dbReference>
<dbReference type="NCBIfam" id="NF009466">
    <property type="entry name" value="PRK12826.1-2"/>
    <property type="match status" value="1"/>
</dbReference>
<dbReference type="Proteomes" id="UP000322976">
    <property type="component" value="Unassembled WGS sequence"/>
</dbReference>
<dbReference type="PANTHER" id="PTHR42760:SF133">
    <property type="entry name" value="3-OXOACYL-[ACYL-CARRIER-PROTEIN] REDUCTASE"/>
    <property type="match status" value="1"/>
</dbReference>
<dbReference type="EMBL" id="VTPS01000037">
    <property type="protein sequence ID" value="TZE80264.1"/>
    <property type="molecule type" value="Genomic_DNA"/>
</dbReference>
<dbReference type="RefSeq" id="WP_149546394.1">
    <property type="nucleotide sequence ID" value="NZ_VTPS01000037.1"/>
</dbReference>
<gene>
    <name evidence="3" type="ORF">FWJ32_12995</name>
</gene>
<sequence length="255" mass="27318">MSGLFDLTGKTAVVTGASSGLGVQFAKALASQGADVAVVARRYDRLTALCDEIRATGRRALAIKCDVTREEDVKVAVSRVMDEFGRIDILVNNAGVAAGDGVESLSEEDWDKVLDTNLKSIYLFTKHVVPHMKEKHYGRIINTASMWGVVGNAAMPVTAYHASKGGVVNLTRALAGELAQFNITVNAIGPGFFESEMTQDIICSEEFKNYLNSRCPMKRLGQPGELDGIVVYLASDASSYTTGQTICVDGGWTAV</sequence>
<evidence type="ECO:0000256" key="2">
    <source>
        <dbReference type="ARBA" id="ARBA00023002"/>
    </source>
</evidence>
<proteinExistence type="inferred from homology"/>
<dbReference type="PANTHER" id="PTHR42760">
    <property type="entry name" value="SHORT-CHAIN DEHYDROGENASES/REDUCTASES FAMILY MEMBER"/>
    <property type="match status" value="1"/>
</dbReference>
<dbReference type="GO" id="GO:0006633">
    <property type="term" value="P:fatty acid biosynthetic process"/>
    <property type="evidence" value="ECO:0007669"/>
    <property type="project" value="TreeGrafter"/>
</dbReference>
<dbReference type="FunFam" id="3.40.50.720:FF:000084">
    <property type="entry name" value="Short-chain dehydrogenase reductase"/>
    <property type="match status" value="1"/>
</dbReference>
<keyword evidence="2" id="KW-0560">Oxidoreductase</keyword>
<dbReference type="InterPro" id="IPR036291">
    <property type="entry name" value="NAD(P)-bd_dom_sf"/>
</dbReference>
<comment type="similarity">
    <text evidence="1">Belongs to the short-chain dehydrogenases/reductases (SDR) family.</text>
</comment>
<evidence type="ECO:0000256" key="1">
    <source>
        <dbReference type="ARBA" id="ARBA00006484"/>
    </source>
</evidence>
<accession>A0A5D8Q7V8</accession>
<evidence type="ECO:0000313" key="4">
    <source>
        <dbReference type="Proteomes" id="UP000322976"/>
    </source>
</evidence>
<dbReference type="PRINTS" id="PR00081">
    <property type="entry name" value="GDHRDH"/>
</dbReference>
<evidence type="ECO:0000313" key="3">
    <source>
        <dbReference type="EMBL" id="TZE80264.1"/>
    </source>
</evidence>
<comment type="caution">
    <text evidence="3">The sequence shown here is derived from an EMBL/GenBank/DDBJ whole genome shotgun (WGS) entry which is preliminary data.</text>
</comment>
<dbReference type="GO" id="GO:0048038">
    <property type="term" value="F:quinone binding"/>
    <property type="evidence" value="ECO:0007669"/>
    <property type="project" value="TreeGrafter"/>
</dbReference>
<dbReference type="GO" id="GO:0008206">
    <property type="term" value="P:bile acid metabolic process"/>
    <property type="evidence" value="ECO:0007669"/>
    <property type="project" value="UniProtKB-ARBA"/>
</dbReference>
<dbReference type="Gene3D" id="3.40.50.720">
    <property type="entry name" value="NAD(P)-binding Rossmann-like Domain"/>
    <property type="match status" value="1"/>
</dbReference>
<protein>
    <submittedName>
        <fullName evidence="3">3-oxoacyl-ACP reductase FabG</fullName>
    </submittedName>
</protein>
<dbReference type="AlphaFoldDB" id="A0A5D8Q7V8"/>